<dbReference type="EMBL" id="SMMX01000014">
    <property type="protein sequence ID" value="TDA20857.1"/>
    <property type="molecule type" value="Genomic_DNA"/>
</dbReference>
<proteinExistence type="predicted"/>
<protein>
    <submittedName>
        <fullName evidence="1">TIGR04076 family protein</fullName>
    </submittedName>
</protein>
<dbReference type="AlphaFoldDB" id="A0A4R4FBK9"/>
<gene>
    <name evidence="1" type="ORF">E1963_14685</name>
</gene>
<dbReference type="NCBIfam" id="TIGR04076">
    <property type="entry name" value="TIGR04076 family protein"/>
    <property type="match status" value="1"/>
</dbReference>
<dbReference type="InterPro" id="IPR023811">
    <property type="entry name" value="CHP04076"/>
</dbReference>
<sequence length="115" mass="13068">MKKWYDEEYEWEIEVINFLRGDSTERYCRNGEEIGDKYTCTYGCPVNQDGQGICSKCMMVMFPIMEAVRSGGDLENIGGDGKYTKTLVCPDGCVMFRLTAKPTGKPNCFKEKLFG</sequence>
<keyword evidence="2" id="KW-1185">Reference proteome</keyword>
<reference evidence="1 2" key="1">
    <citation type="journal article" date="2016" name="Nat. Microbiol.">
        <title>The Mouse Intestinal Bacterial Collection (miBC) provides host-specific insight into cultured diversity and functional potential of the gut microbiota.</title>
        <authorList>
            <person name="Lagkouvardos I."/>
            <person name="Pukall R."/>
            <person name="Abt B."/>
            <person name="Foesel B.U."/>
            <person name="Meier-Kolthoff J.P."/>
            <person name="Kumar N."/>
            <person name="Bresciani A."/>
            <person name="Martinez I."/>
            <person name="Just S."/>
            <person name="Ziegler C."/>
            <person name="Brugiroux S."/>
            <person name="Garzetti D."/>
            <person name="Wenning M."/>
            <person name="Bui T.P."/>
            <person name="Wang J."/>
            <person name="Hugenholtz F."/>
            <person name="Plugge C.M."/>
            <person name="Peterson D.A."/>
            <person name="Hornef M.W."/>
            <person name="Baines J.F."/>
            <person name="Smidt H."/>
            <person name="Walter J."/>
            <person name="Kristiansen K."/>
            <person name="Nielsen H.B."/>
            <person name="Haller D."/>
            <person name="Overmann J."/>
            <person name="Stecher B."/>
            <person name="Clavel T."/>
        </authorList>
    </citation>
    <scope>NUCLEOTIDE SEQUENCE [LARGE SCALE GENOMIC DNA]</scope>
    <source>
        <strain evidence="1 2">DSM 28560</strain>
    </source>
</reference>
<comment type="caution">
    <text evidence="1">The sequence shown here is derived from an EMBL/GenBank/DDBJ whole genome shotgun (WGS) entry which is preliminary data.</text>
</comment>
<accession>A0A4R4FBK9</accession>
<evidence type="ECO:0000313" key="1">
    <source>
        <dbReference type="EMBL" id="TDA20857.1"/>
    </source>
</evidence>
<name>A0A4R4FBK9_9FIRM</name>
<organism evidence="1 2">
    <name type="scientific">Extibacter muris</name>
    <dbReference type="NCBI Taxonomy" id="1796622"/>
    <lineage>
        <taxon>Bacteria</taxon>
        <taxon>Bacillati</taxon>
        <taxon>Bacillota</taxon>
        <taxon>Clostridia</taxon>
        <taxon>Lachnospirales</taxon>
        <taxon>Lachnospiraceae</taxon>
        <taxon>Extibacter</taxon>
    </lineage>
</organism>
<evidence type="ECO:0000313" key="2">
    <source>
        <dbReference type="Proteomes" id="UP000295710"/>
    </source>
</evidence>
<dbReference type="Proteomes" id="UP000295710">
    <property type="component" value="Unassembled WGS sequence"/>
</dbReference>
<dbReference type="RefSeq" id="WP_132279453.1">
    <property type="nucleotide sequence ID" value="NZ_JAOBST010000019.1"/>
</dbReference>